<dbReference type="InterPro" id="IPR027417">
    <property type="entry name" value="P-loop_NTPase"/>
</dbReference>
<evidence type="ECO:0000313" key="3">
    <source>
        <dbReference type="Proteomes" id="UP000321291"/>
    </source>
</evidence>
<dbReference type="Pfam" id="PF01637">
    <property type="entry name" value="ATPase_2"/>
    <property type="match status" value="1"/>
</dbReference>
<dbReference type="EMBL" id="CP042434">
    <property type="protein sequence ID" value="QEC71694.1"/>
    <property type="molecule type" value="Genomic_DNA"/>
</dbReference>
<proteinExistence type="predicted"/>
<sequence>MPYLWLKLLKMKIIGRHIEIKELQRICHSDRPEFLAVYGRRRVGKTYLIKEFFGQQFDFYMTGTANSTMKIQLKNFYNRLLHYGAEGANVQMPKDWFDAFELLQQLLDSLDKKEKLVVFLDELPWFDTHKSNFIQALEYFWNSYASTKNIALIVCGSAASWMIHRLIRNRGGLHHRLTSKLKLEPFNLYECEAFFKAKEGAYVKYEIVQLYMALGGIPFYLDMVDTRQSAAQNIQSLCFNSNGRLSTEFEDLYYSLFKNADSHLAIIRALSTARKGLTRGELIKLSKLPNAGSTTRLLNELAESDFVKDYLPFGGKNQNRLFQLVDFFSLFYLNFMDGKKRLIKSDWILAVDDPSKRAWSGYAFEMLCLQHANQIKKALGIAGVQTLLSSWTGSYEKKGCQIDLIIDRRDDVINLCEIKFSNKMFTITKKYADELMNKVELFRSVSGTKKSIFMTFITPFGLIHNPYARTLVQNSLTLEDLFMD</sequence>
<keyword evidence="2" id="KW-0547">Nucleotide-binding</keyword>
<dbReference type="AlphaFoldDB" id="A0A5B8VJH5"/>
<dbReference type="PANTHER" id="PTHR34704:SF1">
    <property type="entry name" value="ATPASE"/>
    <property type="match status" value="1"/>
</dbReference>
<evidence type="ECO:0000259" key="1">
    <source>
        <dbReference type="Pfam" id="PF01637"/>
    </source>
</evidence>
<dbReference type="SUPFAM" id="SSF52540">
    <property type="entry name" value="P-loop containing nucleoside triphosphate hydrolases"/>
    <property type="match status" value="1"/>
</dbReference>
<dbReference type="GO" id="GO:0005524">
    <property type="term" value="F:ATP binding"/>
    <property type="evidence" value="ECO:0007669"/>
    <property type="project" value="UniProtKB-KW"/>
</dbReference>
<evidence type="ECO:0000313" key="2">
    <source>
        <dbReference type="EMBL" id="QEC71694.1"/>
    </source>
</evidence>
<reference evidence="2 3" key="1">
    <citation type="journal article" date="2017" name="Int. J. Syst. Evol. Microbiol.">
        <title>Arachidicoccus ginsenosidivorans sp. nov., with ginsenoside-converting activity isolated from ginseng cultivating soil.</title>
        <authorList>
            <person name="Siddiqi M.Z."/>
            <person name="Aslam Z."/>
            <person name="Im W.T."/>
        </authorList>
    </citation>
    <scope>NUCLEOTIDE SEQUENCE [LARGE SCALE GENOMIC DNA]</scope>
    <source>
        <strain evidence="2 3">Gsoil 809</strain>
    </source>
</reference>
<dbReference type="InterPro" id="IPR011579">
    <property type="entry name" value="ATPase_dom"/>
</dbReference>
<accession>A0A5B8VJH5</accession>
<keyword evidence="2" id="KW-0067">ATP-binding</keyword>
<dbReference type="Gene3D" id="3.40.50.300">
    <property type="entry name" value="P-loop containing nucleotide triphosphate hydrolases"/>
    <property type="match status" value="1"/>
</dbReference>
<dbReference type="Proteomes" id="UP000321291">
    <property type="component" value="Chromosome"/>
</dbReference>
<name>A0A5B8VJH5_9BACT</name>
<protein>
    <submittedName>
        <fullName evidence="2">ATP-binding protein</fullName>
    </submittedName>
</protein>
<dbReference type="PANTHER" id="PTHR34704">
    <property type="entry name" value="ATPASE"/>
    <property type="match status" value="1"/>
</dbReference>
<keyword evidence="3" id="KW-1185">Reference proteome</keyword>
<gene>
    <name evidence="2" type="ORF">FSB73_08475</name>
</gene>
<dbReference type="KEGG" id="agi:FSB73_08475"/>
<organism evidence="2 3">
    <name type="scientific">Arachidicoccus ginsenosidivorans</name>
    <dbReference type="NCBI Taxonomy" id="496057"/>
    <lineage>
        <taxon>Bacteria</taxon>
        <taxon>Pseudomonadati</taxon>
        <taxon>Bacteroidota</taxon>
        <taxon>Chitinophagia</taxon>
        <taxon>Chitinophagales</taxon>
        <taxon>Chitinophagaceae</taxon>
        <taxon>Arachidicoccus</taxon>
    </lineage>
</organism>
<feature type="domain" description="ATPase" evidence="1">
    <location>
        <begin position="16"/>
        <end position="223"/>
    </location>
</feature>